<proteinExistence type="predicted"/>
<dbReference type="STRING" id="626522.GCWU000325_01616"/>
<gene>
    <name evidence="2" type="ORF">GCWU000325_01616</name>
</gene>
<dbReference type="HOGENOM" id="CLU_2790542_0_0_10"/>
<feature type="compositionally biased region" description="Polar residues" evidence="1">
    <location>
        <begin position="48"/>
        <end position="58"/>
    </location>
</feature>
<evidence type="ECO:0000256" key="1">
    <source>
        <dbReference type="SAM" id="MobiDB-lite"/>
    </source>
</evidence>
<dbReference type="Proteomes" id="UP000003460">
    <property type="component" value="Unassembled WGS sequence"/>
</dbReference>
<evidence type="ECO:0000313" key="3">
    <source>
        <dbReference type="Proteomes" id="UP000003460"/>
    </source>
</evidence>
<sequence length="68" mass="7439">MSVDLYAHDEKASRHDLTKKFPIIDHLKSRRSAPHYPPSATKIKAETTLGQATRSSQGRKAPANALAA</sequence>
<name>C9LHB5_9BACT</name>
<organism evidence="2 3">
    <name type="scientific">Alloprevotella tannerae ATCC 51259</name>
    <dbReference type="NCBI Taxonomy" id="626522"/>
    <lineage>
        <taxon>Bacteria</taxon>
        <taxon>Pseudomonadati</taxon>
        <taxon>Bacteroidota</taxon>
        <taxon>Bacteroidia</taxon>
        <taxon>Bacteroidales</taxon>
        <taxon>Prevotellaceae</taxon>
        <taxon>Alloprevotella</taxon>
    </lineage>
</organism>
<protein>
    <submittedName>
        <fullName evidence="2">Uncharacterized protein</fullName>
    </submittedName>
</protein>
<dbReference type="AlphaFoldDB" id="C9LHB5"/>
<comment type="caution">
    <text evidence="2">The sequence shown here is derived from an EMBL/GenBank/DDBJ whole genome shotgun (WGS) entry which is preliminary data.</text>
</comment>
<reference evidence="2" key="1">
    <citation type="submission" date="2009-09" db="EMBL/GenBank/DDBJ databases">
        <authorList>
            <person name="Weinstock G."/>
            <person name="Sodergren E."/>
            <person name="Clifton S."/>
            <person name="Fulton L."/>
            <person name="Fulton B."/>
            <person name="Courtney L."/>
            <person name="Fronick C."/>
            <person name="Harrison M."/>
            <person name="Strong C."/>
            <person name="Farmer C."/>
            <person name="Delahaunty K."/>
            <person name="Markovic C."/>
            <person name="Hall O."/>
            <person name="Minx P."/>
            <person name="Tomlinson C."/>
            <person name="Mitreva M."/>
            <person name="Nelson J."/>
            <person name="Hou S."/>
            <person name="Wollam A."/>
            <person name="Pepin K.H."/>
            <person name="Johnson M."/>
            <person name="Bhonagiri V."/>
            <person name="Nash W.E."/>
            <person name="Warren W."/>
            <person name="Chinwalla A."/>
            <person name="Mardis E.R."/>
            <person name="Wilson R.K."/>
        </authorList>
    </citation>
    <scope>NUCLEOTIDE SEQUENCE [LARGE SCALE GENOMIC DNA]</scope>
    <source>
        <strain evidence="2">ATCC 51259</strain>
    </source>
</reference>
<dbReference type="EMBL" id="ACIJ02000018">
    <property type="protein sequence ID" value="EEX72073.1"/>
    <property type="molecule type" value="Genomic_DNA"/>
</dbReference>
<evidence type="ECO:0000313" key="2">
    <source>
        <dbReference type="EMBL" id="EEX72073.1"/>
    </source>
</evidence>
<keyword evidence="3" id="KW-1185">Reference proteome</keyword>
<feature type="region of interest" description="Disordered" evidence="1">
    <location>
        <begin position="30"/>
        <end position="68"/>
    </location>
</feature>
<accession>C9LHB5</accession>